<evidence type="ECO:0000313" key="2">
    <source>
        <dbReference type="Proteomes" id="UP000327191"/>
    </source>
</evidence>
<dbReference type="EMBL" id="CABVJE010000009">
    <property type="protein sequence ID" value="VVP98499.1"/>
    <property type="molecule type" value="Genomic_DNA"/>
</dbReference>
<accession>A0A5E7TJH5</accession>
<reference evidence="1 2" key="1">
    <citation type="submission" date="2019-09" db="EMBL/GenBank/DDBJ databases">
        <authorList>
            <person name="Chandra G."/>
            <person name="Truman W A."/>
        </authorList>
    </citation>
    <scope>NUCLEOTIDE SEQUENCE [LARGE SCALE GENOMIC DNA]</scope>
    <source>
        <strain evidence="1">PS938</strain>
    </source>
</reference>
<dbReference type="Proteomes" id="UP000327191">
    <property type="component" value="Unassembled WGS sequence"/>
</dbReference>
<sequence length="412" mass="46052">MSSSKIADMIRFARHSVCYAAPGVQLEVAQAMMMAGARLGREMLTVCLDFDERVMRMGYGEIGAVQLLLDEGISVRSIPGLRTALVIVDDVGFIFTPTALYLEPESRGGEAPNAIRMSSEQMAEALARLSPAAKAIAIAQAKTSEEKERIKALPLDVGSEQITDVQYAEVAISLEKAAPVRFDLARQVRVFEPYLQYVELSLTGAAIQRHRLAIPQSIQKLGGNEELVSRLRTTFELIEKGSKLSSKHLEDALNVIRKDFTRSLGKDGRVVLKAAKPYLLERLADFRVRLARHQSDVAAELQKHLDESRAQIVAYYLPLVLDMQPDALRGQVSYGKISEEDARHWIDAELNRVFPSAAALVQEMKLDERFKEVTFETLNRDDFLDAVKIAYPKLNWDKAHREFLAAGESDRH</sequence>
<gene>
    <name evidence="1" type="ORF">PS938_02248</name>
</gene>
<proteinExistence type="predicted"/>
<dbReference type="AlphaFoldDB" id="A0A5E7TJH5"/>
<organism evidence="1 2">
    <name type="scientific">Pseudomonas fluorescens</name>
    <dbReference type="NCBI Taxonomy" id="294"/>
    <lineage>
        <taxon>Bacteria</taxon>
        <taxon>Pseudomonadati</taxon>
        <taxon>Pseudomonadota</taxon>
        <taxon>Gammaproteobacteria</taxon>
        <taxon>Pseudomonadales</taxon>
        <taxon>Pseudomonadaceae</taxon>
        <taxon>Pseudomonas</taxon>
    </lineage>
</organism>
<name>A0A5E7TJH5_PSEFL</name>
<evidence type="ECO:0000313" key="1">
    <source>
        <dbReference type="EMBL" id="VVP98499.1"/>
    </source>
</evidence>
<protein>
    <submittedName>
        <fullName evidence="1">Uncharacterized protein</fullName>
    </submittedName>
</protein>